<gene>
    <name evidence="3" type="ORF">GCM10010121_059680</name>
</gene>
<sequence length="381" mass="41158">MSKPAARTGDHSACMATSENTSRPTTEETTLSLTDGEIHVCQDGPRHAPTLLLIHGTAASARSWEPMVPLLTRSHRVIRIDLLGCGRSGKLDDASYAVEDQARRAGEALDWLGVDHAGVVGHSSGGVFATALAEQRPNLVSAIVLINTGPHMAAYIATEVPLRVTSWADLTDDQIRLAMSDGFHEGFEIPQDYVDQFRDIDFHVFGATSQAIHAFLDERPLPARLAPLGKPLLVLFGEEDRRWLPTSAADYRAVPGTTVTMLPGLRPLTQPRGPAADRRATSGLHRGPVIGGRRRPPHVTAPIGHGRRRLQPGASCERRGHTAGDQLGETTPTDPRSQRILAGRRGGQLPTRAHSPSFNTGLPMLNPRMAPGLDGRTVRRN</sequence>
<dbReference type="PANTHER" id="PTHR46438:SF11">
    <property type="entry name" value="LIPASE-RELATED"/>
    <property type="match status" value="1"/>
</dbReference>
<comment type="caution">
    <text evidence="3">The sequence shown here is derived from an EMBL/GenBank/DDBJ whole genome shotgun (WGS) entry which is preliminary data.</text>
</comment>
<dbReference type="GO" id="GO:0003824">
    <property type="term" value="F:catalytic activity"/>
    <property type="evidence" value="ECO:0007669"/>
    <property type="project" value="UniProtKB-ARBA"/>
</dbReference>
<dbReference type="AlphaFoldDB" id="A0A917L1Q4"/>
<dbReference type="Gene3D" id="3.40.50.1820">
    <property type="entry name" value="alpha/beta hydrolase"/>
    <property type="match status" value="1"/>
</dbReference>
<organism evidence="3 4">
    <name type="scientific">Streptomyces brasiliensis</name>
    <dbReference type="NCBI Taxonomy" id="1954"/>
    <lineage>
        <taxon>Bacteria</taxon>
        <taxon>Bacillati</taxon>
        <taxon>Actinomycetota</taxon>
        <taxon>Actinomycetes</taxon>
        <taxon>Kitasatosporales</taxon>
        <taxon>Streptomycetaceae</taxon>
        <taxon>Streptomyces</taxon>
    </lineage>
</organism>
<evidence type="ECO:0000259" key="2">
    <source>
        <dbReference type="Pfam" id="PF00561"/>
    </source>
</evidence>
<feature type="region of interest" description="Disordered" evidence="1">
    <location>
        <begin position="1"/>
        <end position="29"/>
    </location>
</feature>
<evidence type="ECO:0000256" key="1">
    <source>
        <dbReference type="SAM" id="MobiDB-lite"/>
    </source>
</evidence>
<evidence type="ECO:0000313" key="3">
    <source>
        <dbReference type="EMBL" id="GGJ40709.1"/>
    </source>
</evidence>
<evidence type="ECO:0000313" key="4">
    <source>
        <dbReference type="Proteomes" id="UP000657574"/>
    </source>
</evidence>
<dbReference type="Pfam" id="PF00561">
    <property type="entry name" value="Abhydrolase_1"/>
    <property type="match status" value="1"/>
</dbReference>
<dbReference type="InterPro" id="IPR000073">
    <property type="entry name" value="AB_hydrolase_1"/>
</dbReference>
<dbReference type="Proteomes" id="UP000657574">
    <property type="component" value="Unassembled WGS sequence"/>
</dbReference>
<dbReference type="SUPFAM" id="SSF53474">
    <property type="entry name" value="alpha/beta-Hydrolases"/>
    <property type="match status" value="1"/>
</dbReference>
<dbReference type="InterPro" id="IPR029058">
    <property type="entry name" value="AB_hydrolase_fold"/>
</dbReference>
<reference evidence="3" key="2">
    <citation type="submission" date="2020-09" db="EMBL/GenBank/DDBJ databases">
        <authorList>
            <person name="Sun Q."/>
            <person name="Ohkuma M."/>
        </authorList>
    </citation>
    <scope>NUCLEOTIDE SEQUENCE</scope>
    <source>
        <strain evidence="3">JCM 3086</strain>
    </source>
</reference>
<keyword evidence="4" id="KW-1185">Reference proteome</keyword>
<name>A0A917L1Q4_9ACTN</name>
<dbReference type="PANTHER" id="PTHR46438">
    <property type="entry name" value="ALPHA/BETA-HYDROLASES SUPERFAMILY PROTEIN"/>
    <property type="match status" value="1"/>
</dbReference>
<dbReference type="EMBL" id="BMQA01000025">
    <property type="protein sequence ID" value="GGJ40709.1"/>
    <property type="molecule type" value="Genomic_DNA"/>
</dbReference>
<protein>
    <recommendedName>
        <fullName evidence="2">AB hydrolase-1 domain-containing protein</fullName>
    </recommendedName>
</protein>
<accession>A0A917L1Q4</accession>
<proteinExistence type="predicted"/>
<feature type="compositionally biased region" description="Polar residues" evidence="1">
    <location>
        <begin position="15"/>
        <end position="29"/>
    </location>
</feature>
<reference evidence="3" key="1">
    <citation type="journal article" date="2014" name="Int. J. Syst. Evol. Microbiol.">
        <title>Complete genome sequence of Corynebacterium casei LMG S-19264T (=DSM 44701T), isolated from a smear-ripened cheese.</title>
        <authorList>
            <consortium name="US DOE Joint Genome Institute (JGI-PGF)"/>
            <person name="Walter F."/>
            <person name="Albersmeier A."/>
            <person name="Kalinowski J."/>
            <person name="Ruckert C."/>
        </authorList>
    </citation>
    <scope>NUCLEOTIDE SEQUENCE</scope>
    <source>
        <strain evidence="3">JCM 3086</strain>
    </source>
</reference>
<feature type="region of interest" description="Disordered" evidence="1">
    <location>
        <begin position="262"/>
        <end position="381"/>
    </location>
</feature>
<feature type="domain" description="AB hydrolase-1" evidence="2">
    <location>
        <begin position="49"/>
        <end position="169"/>
    </location>
</feature>
<dbReference type="PRINTS" id="PR00111">
    <property type="entry name" value="ABHYDROLASE"/>
</dbReference>